<feature type="compositionally biased region" description="Polar residues" evidence="3">
    <location>
        <begin position="361"/>
        <end position="371"/>
    </location>
</feature>
<dbReference type="Pfam" id="PF12776">
    <property type="entry name" value="Myb_DNA-bind_3"/>
    <property type="match status" value="1"/>
</dbReference>
<evidence type="ECO:0000256" key="2">
    <source>
        <dbReference type="ARBA" id="ARBA00022723"/>
    </source>
</evidence>
<dbReference type="Pfam" id="PF13359">
    <property type="entry name" value="DDE_Tnp_4"/>
    <property type="match status" value="1"/>
</dbReference>
<accession>A0A1R3J5T2</accession>
<name>A0A1R3J5T2_COCAP</name>
<comment type="caution">
    <text evidence="6">The sequence shown here is derived from an EMBL/GenBank/DDBJ whole genome shotgun (WGS) entry which is preliminary data.</text>
</comment>
<reference evidence="6 7" key="1">
    <citation type="submission" date="2013-09" db="EMBL/GenBank/DDBJ databases">
        <title>Corchorus capsularis genome sequencing.</title>
        <authorList>
            <person name="Alam M."/>
            <person name="Haque M.S."/>
            <person name="Islam M.S."/>
            <person name="Emdad E.M."/>
            <person name="Islam M.M."/>
            <person name="Ahmed B."/>
            <person name="Halim A."/>
            <person name="Hossen Q.M.M."/>
            <person name="Hossain M.Z."/>
            <person name="Ahmed R."/>
            <person name="Khan M.M."/>
            <person name="Islam R."/>
            <person name="Rashid M.M."/>
            <person name="Khan S.A."/>
            <person name="Rahman M.S."/>
            <person name="Alam M."/>
        </authorList>
    </citation>
    <scope>NUCLEOTIDE SEQUENCE [LARGE SCALE GENOMIC DNA]</scope>
    <source>
        <strain evidence="7">cv. CVL-1</strain>
        <tissue evidence="6">Whole seedling</tissue>
    </source>
</reference>
<evidence type="ECO:0000256" key="3">
    <source>
        <dbReference type="SAM" id="MobiDB-lite"/>
    </source>
</evidence>
<evidence type="ECO:0000256" key="1">
    <source>
        <dbReference type="ARBA" id="ARBA00001968"/>
    </source>
</evidence>
<evidence type="ECO:0008006" key="8">
    <source>
        <dbReference type="Google" id="ProtNLM"/>
    </source>
</evidence>
<dbReference type="PANTHER" id="PTHR46929">
    <property type="entry name" value="EXPRESSED PROTEIN"/>
    <property type="match status" value="1"/>
</dbReference>
<feature type="domain" description="Myb/SANT-like" evidence="4">
    <location>
        <begin position="230"/>
        <end position="318"/>
    </location>
</feature>
<dbReference type="EMBL" id="AWWV01008503">
    <property type="protein sequence ID" value="OMO90116.1"/>
    <property type="molecule type" value="Genomic_DNA"/>
</dbReference>
<dbReference type="OrthoDB" id="1301570at2759"/>
<dbReference type="PANTHER" id="PTHR46929:SF23">
    <property type="entry name" value="L10-INTERACTING MYB DOMAIN-CONTAINING PROTEIN-LIKE"/>
    <property type="match status" value="1"/>
</dbReference>
<proteinExistence type="predicted"/>
<evidence type="ECO:0000313" key="7">
    <source>
        <dbReference type="Proteomes" id="UP000188268"/>
    </source>
</evidence>
<protein>
    <recommendedName>
        <fullName evidence="8">Myb/SANT-like domain-containing protein</fullName>
    </recommendedName>
</protein>
<evidence type="ECO:0000259" key="4">
    <source>
        <dbReference type="Pfam" id="PF12776"/>
    </source>
</evidence>
<gene>
    <name evidence="6" type="ORF">CCACVL1_07506</name>
</gene>
<sequence>MDNKKVSASIKSAAASALAIGIFMLKRIRARKHIAIGSYYYRSIETVHRYFRIVLRAILKLYTQLIKLPDDITPPEIMSNPRFYPYFKDCVGALDGTHVRASVPLEIQAGWEGSAHDSRVLSDALSRPMGLKIPEGKYYLADVGYGIRNGIISPYRGVRYYMREYSDHHPENAKELFNPCHSSLRTFVERVFGILKKRFRVSDAEPFWDFKTQNMGKGKKDVAGTSKQFRWTKPMERVMLEILAEEAQKGNKPSNVFKPTSLDRVATIISKRFNVVCESNHVENHLKTVKSTWQLITTIRGSSGFGWDDTLKMIVAAKKPYEEALELCTKSFGDIGLDDIDVDGTLPVDLEIDTNEGVKENASSSVGTSNVRSHRKRKSVEANENDETRYMADQLGEIAIAIKLMSDESFLARLYEQLFSMEGYNELLLGKAYNYLVANEREGKSFLMKSKNLKAHWLDNFFDITLRNMLVVGLLWIWDYLLRRTN</sequence>
<dbReference type="Proteomes" id="UP000188268">
    <property type="component" value="Unassembled WGS sequence"/>
</dbReference>
<evidence type="ECO:0000259" key="5">
    <source>
        <dbReference type="Pfam" id="PF13359"/>
    </source>
</evidence>
<dbReference type="AlphaFoldDB" id="A0A1R3J5T2"/>
<feature type="region of interest" description="Disordered" evidence="3">
    <location>
        <begin position="360"/>
        <end position="383"/>
    </location>
</feature>
<dbReference type="InterPro" id="IPR024752">
    <property type="entry name" value="Myb/SANT-like_dom"/>
</dbReference>
<keyword evidence="7" id="KW-1185">Reference proteome</keyword>
<evidence type="ECO:0000313" key="6">
    <source>
        <dbReference type="EMBL" id="OMO90116.1"/>
    </source>
</evidence>
<comment type="cofactor">
    <cofactor evidence="1">
        <name>a divalent metal cation</name>
        <dbReference type="ChEBI" id="CHEBI:60240"/>
    </cofactor>
</comment>
<dbReference type="Gramene" id="OMO90116">
    <property type="protein sequence ID" value="OMO90116"/>
    <property type="gene ID" value="CCACVL1_07506"/>
</dbReference>
<organism evidence="6 7">
    <name type="scientific">Corchorus capsularis</name>
    <name type="common">Jute</name>
    <dbReference type="NCBI Taxonomy" id="210143"/>
    <lineage>
        <taxon>Eukaryota</taxon>
        <taxon>Viridiplantae</taxon>
        <taxon>Streptophyta</taxon>
        <taxon>Embryophyta</taxon>
        <taxon>Tracheophyta</taxon>
        <taxon>Spermatophyta</taxon>
        <taxon>Magnoliopsida</taxon>
        <taxon>eudicotyledons</taxon>
        <taxon>Gunneridae</taxon>
        <taxon>Pentapetalae</taxon>
        <taxon>rosids</taxon>
        <taxon>malvids</taxon>
        <taxon>Malvales</taxon>
        <taxon>Malvaceae</taxon>
        <taxon>Grewioideae</taxon>
        <taxon>Apeibeae</taxon>
        <taxon>Corchorus</taxon>
    </lineage>
</organism>
<dbReference type="GO" id="GO:0046872">
    <property type="term" value="F:metal ion binding"/>
    <property type="evidence" value="ECO:0007669"/>
    <property type="project" value="UniProtKB-KW"/>
</dbReference>
<dbReference type="InterPro" id="IPR027806">
    <property type="entry name" value="HARBI1_dom"/>
</dbReference>
<feature type="domain" description="DDE Tnp4" evidence="5">
    <location>
        <begin position="107"/>
        <end position="201"/>
    </location>
</feature>
<dbReference type="OMA" id="IRTHMSI"/>
<keyword evidence="2" id="KW-0479">Metal-binding</keyword>